<dbReference type="RefSeq" id="WP_049699640.1">
    <property type="nucleotide sequence ID" value="NZ_JAQDQF010000006.1"/>
</dbReference>
<dbReference type="EMBL" id="LDTZ01000018">
    <property type="protein sequence ID" value="KNA90707.1"/>
    <property type="molecule type" value="Genomic_DNA"/>
</dbReference>
<sequence>MTSTAAATFVLDEHERRALADLTSFPLLGAITGRRSRRFPVGGEIPSGELAFASNKPVQPLSDTERAIVLAAVTGVTGWNFGISHHPGYAPALPNYSGTATGRTFPSAAGFHTTEFFFTDDSGTYFLSSRDAQPQSELPDDGSASDTDIEAWLAETVGRYRKISDDRIYLPREEPYLEGHNTWIANHPGSLLVIPIADLAQHFIANVAFFLQNGYGLYDDINGREIPGGTDSSLRHAGDPFPLSFVEQYTLAEASAELITAAYNGHLILGALGLGGWTFDGIDRLSILGASGDPGVPGLGLEVQTDDRWALPNPTGLPGVFETLSRPHVADAAEAVARFTERKFGPGGPFHPDTPGPWSDNPRVRGSAARYDDDFVRLLTEQIAYVDDTFGKIPGTVPTVHILNYLQAQHIDTDFYDHHFGPGAYLDTHRDHDRTWHR</sequence>
<evidence type="ECO:0000313" key="2">
    <source>
        <dbReference type="Proteomes" id="UP000037247"/>
    </source>
</evidence>
<name>A0ABR5IAH9_9ACTN</name>
<comment type="caution">
    <text evidence="1">The sequence shown here is derived from an EMBL/GenBank/DDBJ whole genome shotgun (WGS) entry which is preliminary data.</text>
</comment>
<organism evidence="1 2">
    <name type="scientific">Gordonia jacobaea</name>
    <dbReference type="NCBI Taxonomy" id="122202"/>
    <lineage>
        <taxon>Bacteria</taxon>
        <taxon>Bacillati</taxon>
        <taxon>Actinomycetota</taxon>
        <taxon>Actinomycetes</taxon>
        <taxon>Mycobacteriales</taxon>
        <taxon>Gordoniaceae</taxon>
        <taxon>Gordonia</taxon>
    </lineage>
</organism>
<keyword evidence="2" id="KW-1185">Reference proteome</keyword>
<reference evidence="1 2" key="1">
    <citation type="submission" date="2015-05" db="EMBL/GenBank/DDBJ databases">
        <title>Draft genome sequence of the bacterium Gordonia jacobaea a new member of the Gordonia genus.</title>
        <authorList>
            <person name="Jimenez-Galisteo G."/>
            <person name="Dominguez A."/>
            <person name="Munoz E."/>
            <person name="Vinas M."/>
        </authorList>
    </citation>
    <scope>NUCLEOTIDE SEQUENCE [LARGE SCALE GENOMIC DNA]</scope>
    <source>
        <strain evidence="2">mv1</strain>
    </source>
</reference>
<accession>A0ABR5IAH9</accession>
<gene>
    <name evidence="1" type="ORF">ABW18_14340</name>
</gene>
<dbReference type="Proteomes" id="UP000037247">
    <property type="component" value="Unassembled WGS sequence"/>
</dbReference>
<protein>
    <submittedName>
        <fullName evidence="1">Uncharacterized protein</fullName>
    </submittedName>
</protein>
<evidence type="ECO:0000313" key="1">
    <source>
        <dbReference type="EMBL" id="KNA90707.1"/>
    </source>
</evidence>
<proteinExistence type="predicted"/>